<proteinExistence type="predicted"/>
<name>A0ACC1SVW8_9HYPO</name>
<organism evidence="1 2">
    <name type="scientific">Fusarium decemcellulare</name>
    <dbReference type="NCBI Taxonomy" id="57161"/>
    <lineage>
        <taxon>Eukaryota</taxon>
        <taxon>Fungi</taxon>
        <taxon>Dikarya</taxon>
        <taxon>Ascomycota</taxon>
        <taxon>Pezizomycotina</taxon>
        <taxon>Sordariomycetes</taxon>
        <taxon>Hypocreomycetidae</taxon>
        <taxon>Hypocreales</taxon>
        <taxon>Nectriaceae</taxon>
        <taxon>Fusarium</taxon>
        <taxon>Fusarium decemcellulare species complex</taxon>
    </lineage>
</organism>
<evidence type="ECO:0000313" key="2">
    <source>
        <dbReference type="Proteomes" id="UP001148629"/>
    </source>
</evidence>
<dbReference type="EMBL" id="JANRMS010000077">
    <property type="protein sequence ID" value="KAJ3547501.1"/>
    <property type="molecule type" value="Genomic_DNA"/>
</dbReference>
<evidence type="ECO:0000313" key="1">
    <source>
        <dbReference type="EMBL" id="KAJ3547501.1"/>
    </source>
</evidence>
<dbReference type="Proteomes" id="UP001148629">
    <property type="component" value="Unassembled WGS sequence"/>
</dbReference>
<keyword evidence="2" id="KW-1185">Reference proteome</keyword>
<comment type="caution">
    <text evidence="1">The sequence shown here is derived from an EMBL/GenBank/DDBJ whole genome shotgun (WGS) entry which is preliminary data.</text>
</comment>
<gene>
    <name evidence="1" type="ORF">NM208_g1480</name>
</gene>
<protein>
    <submittedName>
        <fullName evidence="1">Uncharacterized protein</fullName>
    </submittedName>
</protein>
<sequence>MYWRLNEAFSHLIGCIISDDPTYSPTEFPLNSNLSICAAMRPDGRLDPSAGQDHGNATAMSMIVVVGVTGSGKSYLINRLAGEDVVQEGDTLDPCTQECQMIPVEIGNSKLLLIDTPGFDDTERTDADILNEIARVLAAQYALGFELKGIIYVHRITDIKYTGSNVKTFEIFKRICGEEALNNVLLITIAGDLLGIHARSRSCMSRFHGDRSSAVSLASQLLVKNSVILRLQHEMIDEGKDLNETTAGSFLDNNLERKRNQYLKEIEALEKLRKELRESDRAMKLQWEADWARERKKLRETEEQKVSLRRDVAGDVQNEIRQETKKKSRGLSRLIPLIPMSLNLLGMFVGLPPGSFELLSAFLMGDSSG</sequence>
<reference evidence="1" key="1">
    <citation type="submission" date="2022-08" db="EMBL/GenBank/DDBJ databases">
        <title>Genome Sequence of Fusarium decemcellulare.</title>
        <authorList>
            <person name="Buettner E."/>
        </authorList>
    </citation>
    <scope>NUCLEOTIDE SEQUENCE</scope>
    <source>
        <strain evidence="1">Babe19</strain>
    </source>
</reference>
<accession>A0ACC1SVW8</accession>